<feature type="region of interest" description="Disordered" evidence="1">
    <location>
        <begin position="1"/>
        <end position="39"/>
    </location>
</feature>
<feature type="compositionally biased region" description="Basic and acidic residues" evidence="1">
    <location>
        <begin position="1135"/>
        <end position="1149"/>
    </location>
</feature>
<evidence type="ECO:0000256" key="2">
    <source>
        <dbReference type="SAM" id="Phobius"/>
    </source>
</evidence>
<organism evidence="3 4">
    <name type="scientific">Homarus americanus</name>
    <name type="common">American lobster</name>
    <dbReference type="NCBI Taxonomy" id="6706"/>
    <lineage>
        <taxon>Eukaryota</taxon>
        <taxon>Metazoa</taxon>
        <taxon>Ecdysozoa</taxon>
        <taxon>Arthropoda</taxon>
        <taxon>Crustacea</taxon>
        <taxon>Multicrustacea</taxon>
        <taxon>Malacostraca</taxon>
        <taxon>Eumalacostraca</taxon>
        <taxon>Eucarida</taxon>
        <taxon>Decapoda</taxon>
        <taxon>Pleocyemata</taxon>
        <taxon>Astacidea</taxon>
        <taxon>Nephropoidea</taxon>
        <taxon>Nephropidae</taxon>
        <taxon>Homarus</taxon>
    </lineage>
</organism>
<gene>
    <name evidence="3" type="ORF">Hamer_G020683</name>
</gene>
<evidence type="ECO:0000313" key="4">
    <source>
        <dbReference type="Proteomes" id="UP000747542"/>
    </source>
</evidence>
<feature type="transmembrane region" description="Helical" evidence="2">
    <location>
        <begin position="1034"/>
        <end position="1058"/>
    </location>
</feature>
<comment type="caution">
    <text evidence="3">The sequence shown here is derived from an EMBL/GenBank/DDBJ whole genome shotgun (WGS) entry which is preliminary data.</text>
</comment>
<dbReference type="EMBL" id="JAHLQT010035785">
    <property type="protein sequence ID" value="KAG7158079.1"/>
    <property type="molecule type" value="Genomic_DNA"/>
</dbReference>
<feature type="compositionally biased region" description="Basic and acidic residues" evidence="1">
    <location>
        <begin position="1077"/>
        <end position="1086"/>
    </location>
</feature>
<name>A0A8J5JRX6_HOMAM</name>
<reference evidence="3" key="1">
    <citation type="journal article" date="2021" name="Sci. Adv.">
        <title>The American lobster genome reveals insights on longevity, neural, and immune adaptations.</title>
        <authorList>
            <person name="Polinski J.M."/>
            <person name="Zimin A.V."/>
            <person name="Clark K.F."/>
            <person name="Kohn A.B."/>
            <person name="Sadowski N."/>
            <person name="Timp W."/>
            <person name="Ptitsyn A."/>
            <person name="Khanna P."/>
            <person name="Romanova D.Y."/>
            <person name="Williams P."/>
            <person name="Greenwood S.J."/>
            <person name="Moroz L.L."/>
            <person name="Walt D.R."/>
            <person name="Bodnar A.G."/>
        </authorList>
    </citation>
    <scope>NUCLEOTIDE SEQUENCE</scope>
    <source>
        <strain evidence="3">GMGI-L3</strain>
    </source>
</reference>
<dbReference type="Proteomes" id="UP000747542">
    <property type="component" value="Unassembled WGS sequence"/>
</dbReference>
<evidence type="ECO:0000256" key="1">
    <source>
        <dbReference type="SAM" id="MobiDB-lite"/>
    </source>
</evidence>
<keyword evidence="2" id="KW-0812">Transmembrane</keyword>
<feature type="non-terminal residue" evidence="3">
    <location>
        <position position="1292"/>
    </location>
</feature>
<proteinExistence type="predicted"/>
<sequence>MTSAEVTSAEVPIEVTSTKGPREVTSTKGPQRKNSPQFPSTTIDLKEIRQVNRKDDPQGIKQNIRVVIQPNESIPAYTTWTLYSKNSTNFVVYNSITLVNETCPPGEETTIEFEGTFVPSNITILHVTNNLTRDDVAFYYAVVDIEDLGTRVAWVGTSDDEVSYLRVETGTLDNVPVKDKVVCNQEDSPCYYPRTDLMDDLQIPRCKDLTAGDKTIKHCDDVIGQSQEMADTPTLLLQQEVKALGVTYKSNASSVQVIVSKPEDKNILSQIDCVTEGEDPQSCKATLSDEDYKQDVINNMVVLLNSDGYVTEAAMVRFEVYKISTAKLTGDAALVVWRHGTEGTYIVSASTTKEETKVTINCPASTDGTCRGHVVNVDLSEVPMVSVEKNDTSNSVQSTKITDTTPQKNKVTKLTQIIDTEQTTKSAITMASHSEGITKVTVAKLILVNQGDSRTYRETYYEGKVKDDGEFRFEFDDDILDGEGTTTMDFLAIGYKEDGNKPDNKCNSTVSPCYFEDDASLTKLLSLCLSLKNNIPGDTVETVQQCMEQQPTNFKELVNPVHLNLNEQKTQNTMVVRTECTKEAKTLEVVAPGNDIKDCPLDPPTPCEVELNSHPPAFSVFVVCLQDDEVVLESKKETFQDLQVETKQLTKDLLEVRWITPNPESYKATVQATEALLINNNSPPLSRDAIPATEVSCNEKNMNCVAHFLVGTISSYTVTVQRKGDSSHIITKAGDMDSSFEPHTSIVTKVSKIDDGTTRVSLAAALQEDTSSVQLSVVKESDITVEATCKDGKMVPNSSSTYEFTHQDPVFIPGMLTKFFLVARGREDALQSVGQVYLMVEELNDNLDWVGAEKHNTSASLRISPFDAEYHLPDKNKICLKGNTTCYFLQEGGQSNLNLERCKTLDNTASEVPTKVDECDENVTPFKEFSSHVSVTVESGKVNVILITDDSNSSSLEVIAYDPNDPSTVYTTENNVPCIINKDSHVCTRTIKNSGYSKPVNVLVVSFDENGAVKESALLISYFPGAPPTTTPNWVIVVSVLGSVFGLAFIAFITIFVVKKKRAHKEVQREIQLAYEKESTSGRDNEAYPSPRDSPIFIMPRDAPRISSRASPSMRAREEPRTSYQPSSHQQAGDEEYHSPDHKFQKQRDSVAPQPGNGDSRFRPQGRLPVVRVRPTPPPKPSPSELNYKLDSYLTQRNFYILWHPPPFHAPCSLNSLRPFILVSLDATLMQLIYVLWKNGFLMHLKTRELILRQLLELRDVDPTMSIYTLLYTTTLMLSVSSQLPNDLFINQ</sequence>
<keyword evidence="2" id="KW-1133">Transmembrane helix</keyword>
<keyword evidence="4" id="KW-1185">Reference proteome</keyword>
<protein>
    <submittedName>
        <fullName evidence="3">Uncharacterized protein</fullName>
    </submittedName>
</protein>
<feature type="region of interest" description="Disordered" evidence="1">
    <location>
        <begin position="1077"/>
        <end position="1185"/>
    </location>
</feature>
<keyword evidence="2" id="KW-0472">Membrane</keyword>
<evidence type="ECO:0000313" key="3">
    <source>
        <dbReference type="EMBL" id="KAG7158079.1"/>
    </source>
</evidence>
<feature type="compositionally biased region" description="Polar residues" evidence="1">
    <location>
        <begin position="1122"/>
        <end position="1131"/>
    </location>
</feature>
<accession>A0A8J5JRX6</accession>
<feature type="compositionally biased region" description="Polar residues" evidence="1">
    <location>
        <begin position="15"/>
        <end position="39"/>
    </location>
</feature>